<evidence type="ECO:0000256" key="5">
    <source>
        <dbReference type="ARBA" id="ARBA00022630"/>
    </source>
</evidence>
<protein>
    <recommendedName>
        <fullName evidence="4 11">tRNA uridine 5-carboxymethylaminomethyl modification enzyme MnmG</fullName>
    </recommendedName>
    <alternativeName>
        <fullName evidence="10 11">Glucose-inhibited division protein A</fullName>
    </alternativeName>
</protein>
<comment type="caution">
    <text evidence="13">The sequence shown here is derived from an EMBL/GenBank/DDBJ whole genome shotgun (WGS) entry which is preliminary data.</text>
</comment>
<accession>A0ABT3QI61</accession>
<keyword evidence="14" id="KW-1185">Reference proteome</keyword>
<dbReference type="PANTHER" id="PTHR11806:SF0">
    <property type="entry name" value="PROTEIN MTO1 HOMOLOG, MITOCHONDRIAL"/>
    <property type="match status" value="1"/>
</dbReference>
<dbReference type="Pfam" id="PF13932">
    <property type="entry name" value="SAM_GIDA_C"/>
    <property type="match status" value="1"/>
</dbReference>
<keyword evidence="7 11" id="KW-0274">FAD</keyword>
<dbReference type="PROSITE" id="PS01281">
    <property type="entry name" value="GIDA_2"/>
    <property type="match status" value="1"/>
</dbReference>
<dbReference type="InterPro" id="IPR020595">
    <property type="entry name" value="MnmG-rel_CS"/>
</dbReference>
<dbReference type="EMBL" id="JAPHAV010000001">
    <property type="protein sequence ID" value="MCX2695294.1"/>
    <property type="molecule type" value="Genomic_DNA"/>
</dbReference>
<feature type="binding site" evidence="11">
    <location>
        <begin position="277"/>
        <end position="291"/>
    </location>
    <ligand>
        <name>NAD(+)</name>
        <dbReference type="ChEBI" id="CHEBI:57540"/>
    </ligand>
</feature>
<dbReference type="InterPro" id="IPR044920">
    <property type="entry name" value="MnmG_C_subdom_sf"/>
</dbReference>
<evidence type="ECO:0000256" key="8">
    <source>
        <dbReference type="ARBA" id="ARBA00023027"/>
    </source>
</evidence>
<evidence type="ECO:0000256" key="10">
    <source>
        <dbReference type="ARBA" id="ARBA00031800"/>
    </source>
</evidence>
<dbReference type="Gene3D" id="3.50.50.60">
    <property type="entry name" value="FAD/NAD(P)-binding domain"/>
    <property type="match status" value="2"/>
</dbReference>
<comment type="subcellular location">
    <subcellularLocation>
        <location evidence="11">Cytoplasm</location>
    </subcellularLocation>
</comment>
<feature type="domain" description="tRNA uridine 5-carboxymethylaminomethyl modification enzyme C-terminal subdomain" evidence="12">
    <location>
        <begin position="546"/>
        <end position="617"/>
    </location>
</feature>
<evidence type="ECO:0000256" key="11">
    <source>
        <dbReference type="HAMAP-Rule" id="MF_00129"/>
    </source>
</evidence>
<dbReference type="SUPFAM" id="SSF51905">
    <property type="entry name" value="FAD/NAD(P)-binding domain"/>
    <property type="match status" value="1"/>
</dbReference>
<dbReference type="InterPro" id="IPR036188">
    <property type="entry name" value="FAD/NAD-bd_sf"/>
</dbReference>
<sequence length="639" mass="69311">MNISGSAEATAFDVIVIGGGHAGCEAAAASARAGARTALVTHRFDTIGVMSCNPAIGGLGKGHLVREIDALDGLMGRVADKAGIQFRLLNRRKGPAVRGPRTQADRKLYRLAMQELISAQDNLTVVEGGASDICVTDGVITGVVLGDGRRLACAAVVLTTGTFLNGLIHIGEKKIPAGRMGEKPALGLSDTLRGLGFAVGRLKTGTPPRLDGRTIDWQSLDMQSADEDPVPFSLMTDRITTPQIDCGITRTTPETHAIIRANLHRSAMYSGSIEGIGPRYCPSVEDKIVKFGDRDGHQIFLEPEGLDDHTVYPNGISTSLPEEVQLAYLKTIPGLEKTIMLQPGYAIEYDFIDPRELKRSLETRRVTGLFLAGQINGTTGYEEAGAQGLLAGLNAARRAGGSDPVIIQRTEAYIGVMVDDLTSRGVSEPYRMFTSRAEFRLSLRADNADKRLTPLADQLGILSQERRERFVAREEALSAARDMTKQLMITPNQASRYALHLNQDGVRRSAYDLLSYPDIDLEKLKAIWPELDGIASVTREALEIEAQYAVYMDRQQSDIAVMEREERLFIPASLDFDSISGLSNELKAKLKQRMPETIAEAQRVEGITPAALALLITHIKKHGARARAADELDAEKGAA</sequence>
<dbReference type="RefSeq" id="WP_265982431.1">
    <property type="nucleotide sequence ID" value="NZ_JAPHAV010000001.1"/>
</dbReference>
<comment type="function">
    <text evidence="2 11">NAD-binding protein involved in the addition of a carboxymethylaminomethyl (cmnm) group at the wobble position (U34) of certain tRNAs, forming tRNA-cmnm(5)s(2)U34.</text>
</comment>
<dbReference type="InterPro" id="IPR049312">
    <property type="entry name" value="GIDA_C_N"/>
</dbReference>
<dbReference type="InterPro" id="IPR047001">
    <property type="entry name" value="MnmG_C_subdom"/>
</dbReference>
<evidence type="ECO:0000256" key="7">
    <source>
        <dbReference type="ARBA" id="ARBA00022827"/>
    </source>
</evidence>
<keyword evidence="8 11" id="KW-0520">NAD</keyword>
<comment type="caution">
    <text evidence="11">Lacks conserved residue(s) required for the propagation of feature annotation.</text>
</comment>
<proteinExistence type="inferred from homology"/>
<dbReference type="Proteomes" id="UP001301216">
    <property type="component" value="Unassembled WGS sequence"/>
</dbReference>
<organism evidence="13 14">
    <name type="scientific">Ochrobactrum chromiisoli</name>
    <dbReference type="NCBI Taxonomy" id="2993941"/>
    <lineage>
        <taxon>Bacteria</taxon>
        <taxon>Pseudomonadati</taxon>
        <taxon>Pseudomonadota</taxon>
        <taxon>Alphaproteobacteria</taxon>
        <taxon>Hyphomicrobiales</taxon>
        <taxon>Brucellaceae</taxon>
        <taxon>Brucella/Ochrobactrum group</taxon>
        <taxon>Ochrobactrum</taxon>
    </lineage>
</organism>
<evidence type="ECO:0000259" key="12">
    <source>
        <dbReference type="SMART" id="SM01228"/>
    </source>
</evidence>
<dbReference type="InterPro" id="IPR040131">
    <property type="entry name" value="MnmG_N"/>
</dbReference>
<evidence type="ECO:0000256" key="6">
    <source>
        <dbReference type="ARBA" id="ARBA00022694"/>
    </source>
</evidence>
<feature type="binding site" evidence="11">
    <location>
        <begin position="18"/>
        <end position="23"/>
    </location>
    <ligand>
        <name>FAD</name>
        <dbReference type="ChEBI" id="CHEBI:57692"/>
    </ligand>
</feature>
<evidence type="ECO:0000313" key="14">
    <source>
        <dbReference type="Proteomes" id="UP001301216"/>
    </source>
</evidence>
<evidence type="ECO:0000313" key="13">
    <source>
        <dbReference type="EMBL" id="MCX2695294.1"/>
    </source>
</evidence>
<reference evidence="13 14" key="1">
    <citation type="submission" date="2022-11" db="EMBL/GenBank/DDBJ databases">
        <title>Brucella sp. YY2X, whole genome shotgun sequencing project.</title>
        <authorList>
            <person name="Yang Y."/>
        </authorList>
    </citation>
    <scope>NUCLEOTIDE SEQUENCE [LARGE SCALE GENOMIC DNA]</scope>
    <source>
        <strain evidence="13 14">YY2X</strain>
    </source>
</reference>
<dbReference type="SMART" id="SM01228">
    <property type="entry name" value="GIDA_assoc_3"/>
    <property type="match status" value="1"/>
</dbReference>
<dbReference type="InterPro" id="IPR026904">
    <property type="entry name" value="MnmG_C"/>
</dbReference>
<evidence type="ECO:0000256" key="2">
    <source>
        <dbReference type="ARBA" id="ARBA00003717"/>
    </source>
</evidence>
<evidence type="ECO:0000256" key="3">
    <source>
        <dbReference type="ARBA" id="ARBA00007653"/>
    </source>
</evidence>
<evidence type="ECO:0000256" key="9">
    <source>
        <dbReference type="ARBA" id="ARBA00025948"/>
    </source>
</evidence>
<name>A0ABT3QI61_9HYPH</name>
<dbReference type="Gene3D" id="1.10.150.570">
    <property type="entry name" value="GidA associated domain, C-terminal subdomain"/>
    <property type="match status" value="1"/>
</dbReference>
<evidence type="ECO:0000256" key="1">
    <source>
        <dbReference type="ARBA" id="ARBA00001974"/>
    </source>
</evidence>
<comment type="subunit">
    <text evidence="9 11">Homodimer. Heterotetramer of two MnmE and two MnmG subunits.</text>
</comment>
<dbReference type="Pfam" id="PF01134">
    <property type="entry name" value="GIDA"/>
    <property type="match status" value="1"/>
</dbReference>
<dbReference type="InterPro" id="IPR002218">
    <property type="entry name" value="MnmG-rel"/>
</dbReference>
<comment type="cofactor">
    <cofactor evidence="1 11">
        <name>FAD</name>
        <dbReference type="ChEBI" id="CHEBI:57692"/>
    </cofactor>
</comment>
<dbReference type="PANTHER" id="PTHR11806">
    <property type="entry name" value="GLUCOSE INHIBITED DIVISION PROTEIN A"/>
    <property type="match status" value="1"/>
</dbReference>
<keyword evidence="6 11" id="KW-0819">tRNA processing</keyword>
<comment type="similarity">
    <text evidence="3 11">Belongs to the MnmG family.</text>
</comment>
<dbReference type="Pfam" id="PF21680">
    <property type="entry name" value="GIDA_C_1st"/>
    <property type="match status" value="1"/>
</dbReference>
<evidence type="ECO:0000256" key="4">
    <source>
        <dbReference type="ARBA" id="ARBA00020461"/>
    </source>
</evidence>
<dbReference type="PROSITE" id="PS01280">
    <property type="entry name" value="GIDA_1"/>
    <property type="match status" value="1"/>
</dbReference>
<dbReference type="HAMAP" id="MF_00129">
    <property type="entry name" value="MnmG_GidA"/>
    <property type="match status" value="1"/>
</dbReference>
<dbReference type="Gene3D" id="1.10.10.1800">
    <property type="entry name" value="tRNA uridine 5-carboxymethylaminomethyl modification enzyme MnmG/GidA"/>
    <property type="match status" value="1"/>
</dbReference>
<gene>
    <name evidence="11 13" type="primary">mnmG</name>
    <name evidence="11" type="synonym">gidA</name>
    <name evidence="13" type="ORF">OPR82_00700</name>
</gene>
<keyword evidence="5 11" id="KW-0285">Flavoprotein</keyword>
<keyword evidence="11" id="KW-0963">Cytoplasm</keyword>
<dbReference type="InterPro" id="IPR004416">
    <property type="entry name" value="MnmG"/>
</dbReference>
<dbReference type="NCBIfam" id="TIGR00136">
    <property type="entry name" value="mnmG_gidA"/>
    <property type="match status" value="1"/>
</dbReference>